<evidence type="ECO:0000256" key="6">
    <source>
        <dbReference type="ARBA" id="ARBA00022840"/>
    </source>
</evidence>
<keyword evidence="5 9" id="KW-0418">Kinase</keyword>
<evidence type="ECO:0000256" key="4">
    <source>
        <dbReference type="ARBA" id="ARBA00022741"/>
    </source>
</evidence>
<evidence type="ECO:0000256" key="1">
    <source>
        <dbReference type="ARBA" id="ARBA00013247"/>
    </source>
</evidence>
<dbReference type="FunFam" id="3.40.50.2020:FF:000014">
    <property type="entry name" value="Ribose-phosphate pyrophosphokinase 1"/>
    <property type="match status" value="1"/>
</dbReference>
<reference evidence="9 10" key="1">
    <citation type="submission" date="2019-12" db="EMBL/GenBank/DDBJ databases">
        <title>Maritimibacter sp. nov. sp. isolated from sea sand.</title>
        <authorList>
            <person name="Kim J."/>
            <person name="Jeong S.E."/>
            <person name="Jung H.S."/>
            <person name="Jeon C.O."/>
        </authorList>
    </citation>
    <scope>NUCLEOTIDE SEQUENCE [LARGE SCALE GENOMIC DNA]</scope>
    <source>
        <strain evidence="9 10">DP07</strain>
    </source>
</reference>
<dbReference type="GO" id="GO:0005737">
    <property type="term" value="C:cytoplasm"/>
    <property type="evidence" value="ECO:0007669"/>
    <property type="project" value="TreeGrafter"/>
</dbReference>
<evidence type="ECO:0000256" key="2">
    <source>
        <dbReference type="ARBA" id="ARBA00022679"/>
    </source>
</evidence>
<proteinExistence type="predicted"/>
<sequence length="333" mass="35841">MLFFALKGSTGLGRRIAAAGGFGLALHEERDFGGGEHKARPLVRVRGRDVYILHGLQPDARWSVNDRLMRLLFFIATCRDHGAARITVIAPYLAYSRKDRRTKPRDPVTTRYVATLFEAVGVNRMVTLDVHNPAAFENAFRCPTTHLSMCDLFARDIAERATDAPLVVASPDAGGVKRAQILRLGLEARAGRAVGFGLMEKRRSGGHVSGALFAGDVAGRSVYLVDDMIVGGATMLRAARAVRDHGAREVHAVATHALMTGEALGTLLYGRFIDSVTVSDSTSPFAPGVAARAPRFRVLESGPLIAAAVRALHDESDMGAVHRAALRRTAEPA</sequence>
<gene>
    <name evidence="9" type="primary">prs</name>
    <name evidence="9" type="ORF">GQE99_02285</name>
</gene>
<keyword evidence="3" id="KW-0545">Nucleotide biosynthesis</keyword>
<dbReference type="EC" id="2.7.6.1" evidence="1"/>
<dbReference type="GO" id="GO:0002189">
    <property type="term" value="C:ribose phosphate diphosphokinase complex"/>
    <property type="evidence" value="ECO:0007669"/>
    <property type="project" value="TreeGrafter"/>
</dbReference>
<dbReference type="AlphaFoldDB" id="A0A845M2V9"/>
<dbReference type="RefSeq" id="WP_161349962.1">
    <property type="nucleotide sequence ID" value="NZ_WTUX01000005.1"/>
</dbReference>
<evidence type="ECO:0000259" key="8">
    <source>
        <dbReference type="Pfam" id="PF13793"/>
    </source>
</evidence>
<feature type="domain" description="Ribose-phosphate pyrophosphokinase N-terminal" evidence="8">
    <location>
        <begin position="2"/>
        <end position="121"/>
    </location>
</feature>
<evidence type="ECO:0000256" key="7">
    <source>
        <dbReference type="ARBA" id="ARBA00049535"/>
    </source>
</evidence>
<organism evidence="9 10">
    <name type="scientific">Maritimibacter harenae</name>
    <dbReference type="NCBI Taxonomy" id="2606218"/>
    <lineage>
        <taxon>Bacteria</taxon>
        <taxon>Pseudomonadati</taxon>
        <taxon>Pseudomonadota</taxon>
        <taxon>Alphaproteobacteria</taxon>
        <taxon>Rhodobacterales</taxon>
        <taxon>Roseobacteraceae</taxon>
        <taxon>Maritimibacter</taxon>
    </lineage>
</organism>
<dbReference type="Pfam" id="PF14572">
    <property type="entry name" value="Pribosyl_synth"/>
    <property type="match status" value="1"/>
</dbReference>
<dbReference type="Gene3D" id="3.40.50.2020">
    <property type="match status" value="2"/>
</dbReference>
<dbReference type="PANTHER" id="PTHR10210:SF32">
    <property type="entry name" value="RIBOSE-PHOSPHATE PYROPHOSPHOKINASE 2"/>
    <property type="match status" value="1"/>
</dbReference>
<dbReference type="GO" id="GO:0005524">
    <property type="term" value="F:ATP binding"/>
    <property type="evidence" value="ECO:0007669"/>
    <property type="project" value="UniProtKB-KW"/>
</dbReference>
<evidence type="ECO:0000313" key="10">
    <source>
        <dbReference type="Proteomes" id="UP000467322"/>
    </source>
</evidence>
<dbReference type="SUPFAM" id="SSF53271">
    <property type="entry name" value="PRTase-like"/>
    <property type="match status" value="2"/>
</dbReference>
<dbReference type="GO" id="GO:0006015">
    <property type="term" value="P:5-phosphoribose 1-diphosphate biosynthetic process"/>
    <property type="evidence" value="ECO:0007669"/>
    <property type="project" value="TreeGrafter"/>
</dbReference>
<keyword evidence="10" id="KW-1185">Reference proteome</keyword>
<keyword evidence="4" id="KW-0547">Nucleotide-binding</keyword>
<dbReference type="Proteomes" id="UP000467322">
    <property type="component" value="Unassembled WGS sequence"/>
</dbReference>
<name>A0A845M2V9_9RHOB</name>
<keyword evidence="6" id="KW-0067">ATP-binding</keyword>
<evidence type="ECO:0000313" key="9">
    <source>
        <dbReference type="EMBL" id="MZR11843.1"/>
    </source>
</evidence>
<evidence type="ECO:0000256" key="5">
    <source>
        <dbReference type="ARBA" id="ARBA00022777"/>
    </source>
</evidence>
<protein>
    <recommendedName>
        <fullName evidence="1">ribose-phosphate diphosphokinase</fullName>
        <ecNumber evidence="1">2.7.6.1</ecNumber>
    </recommendedName>
</protein>
<dbReference type="CDD" id="cd06223">
    <property type="entry name" value="PRTases_typeI"/>
    <property type="match status" value="1"/>
</dbReference>
<dbReference type="Pfam" id="PF13793">
    <property type="entry name" value="Pribosyltran_N"/>
    <property type="match status" value="1"/>
</dbReference>
<dbReference type="GO" id="GO:0016301">
    <property type="term" value="F:kinase activity"/>
    <property type="evidence" value="ECO:0007669"/>
    <property type="project" value="UniProtKB-KW"/>
</dbReference>
<accession>A0A845M2V9</accession>
<dbReference type="InterPro" id="IPR029057">
    <property type="entry name" value="PRTase-like"/>
</dbReference>
<comment type="caution">
    <text evidence="9">The sequence shown here is derived from an EMBL/GenBank/DDBJ whole genome shotgun (WGS) entry which is preliminary data.</text>
</comment>
<dbReference type="GO" id="GO:0004749">
    <property type="term" value="F:ribose phosphate diphosphokinase activity"/>
    <property type="evidence" value="ECO:0007669"/>
    <property type="project" value="UniProtKB-EC"/>
</dbReference>
<dbReference type="InterPro" id="IPR029099">
    <property type="entry name" value="Pribosyltran_N"/>
</dbReference>
<comment type="catalytic activity">
    <reaction evidence="7">
        <text>D-ribose 5-phosphate + ATP = 5-phospho-alpha-D-ribose 1-diphosphate + AMP + H(+)</text>
        <dbReference type="Rhea" id="RHEA:15609"/>
        <dbReference type="ChEBI" id="CHEBI:15378"/>
        <dbReference type="ChEBI" id="CHEBI:30616"/>
        <dbReference type="ChEBI" id="CHEBI:58017"/>
        <dbReference type="ChEBI" id="CHEBI:78346"/>
        <dbReference type="ChEBI" id="CHEBI:456215"/>
        <dbReference type="EC" id="2.7.6.1"/>
    </reaction>
</comment>
<dbReference type="EMBL" id="WTUX01000005">
    <property type="protein sequence ID" value="MZR11843.1"/>
    <property type="molecule type" value="Genomic_DNA"/>
</dbReference>
<dbReference type="GO" id="GO:0006164">
    <property type="term" value="P:purine nucleotide biosynthetic process"/>
    <property type="evidence" value="ECO:0007669"/>
    <property type="project" value="TreeGrafter"/>
</dbReference>
<dbReference type="PANTHER" id="PTHR10210">
    <property type="entry name" value="RIBOSE-PHOSPHATE DIPHOSPHOKINASE FAMILY MEMBER"/>
    <property type="match status" value="1"/>
</dbReference>
<evidence type="ECO:0000256" key="3">
    <source>
        <dbReference type="ARBA" id="ARBA00022727"/>
    </source>
</evidence>
<dbReference type="NCBIfam" id="TIGR01251">
    <property type="entry name" value="ribP_PPkin"/>
    <property type="match status" value="1"/>
</dbReference>
<dbReference type="SMART" id="SM01400">
    <property type="entry name" value="Pribosyltran_N"/>
    <property type="match status" value="1"/>
</dbReference>
<dbReference type="InterPro" id="IPR000836">
    <property type="entry name" value="PRTase_dom"/>
</dbReference>
<dbReference type="InterPro" id="IPR005946">
    <property type="entry name" value="Rib-P_diPkinase"/>
</dbReference>
<keyword evidence="2 9" id="KW-0808">Transferase</keyword>
<dbReference type="GO" id="GO:0000287">
    <property type="term" value="F:magnesium ion binding"/>
    <property type="evidence" value="ECO:0007669"/>
    <property type="project" value="InterPro"/>
</dbReference>